<name>A0ACC2IGD0_9PLEO</name>
<dbReference type="Proteomes" id="UP001153331">
    <property type="component" value="Unassembled WGS sequence"/>
</dbReference>
<dbReference type="EMBL" id="JAPHNI010000210">
    <property type="protein sequence ID" value="KAJ8114147.1"/>
    <property type="molecule type" value="Genomic_DNA"/>
</dbReference>
<protein>
    <submittedName>
        <fullName evidence="1">Uncharacterized protein</fullName>
    </submittedName>
</protein>
<reference evidence="1" key="1">
    <citation type="submission" date="2022-11" db="EMBL/GenBank/DDBJ databases">
        <title>Genome Sequence of Boeremia exigua.</title>
        <authorList>
            <person name="Buettner E."/>
        </authorList>
    </citation>
    <scope>NUCLEOTIDE SEQUENCE</scope>
    <source>
        <strain evidence="1">CU02</strain>
    </source>
</reference>
<comment type="caution">
    <text evidence="1">The sequence shown here is derived from an EMBL/GenBank/DDBJ whole genome shotgun (WGS) entry which is preliminary data.</text>
</comment>
<sequence>MSNPYRRMPDPKIRPPSCASEIPVVKASKPDASKGPSRYRGSTSSGVSRDVPKSLVEPSHALAHDEQESNTEVAQSSVCEACEENKSPVWNCSYCDTNFCDDCWVKQGPHKAGKTGPDGLPHEKANPAIVKRLQEILTPPQEHSQQQMLHTEDEDTTWFGMVRNSQNSPAFQNYGRYSAIMADSNSGEFKSRYPMLVSFIGQTGAGKSTLIKMLIDQQERTSTSQNWTLPSPVAGTSANGNTPTSGDVHLYSDPKTYNTEYPMLYADCEGLEGGENTPMAAQYRNSAATSQKEKGRDNHTSGEHRKRRKVSKSFHSTQREIKWANSPEKSKRQYAVTELYPRLLYTFSDVIVFVLRNAKTFESTVLGLLIQWASSSFEKSVNQPTLPHAVIALNAADTKVGQQEWDPEYATQLLMSNVAESIERDPTYRGLRDYWVGRGRRIRTMQDLLECFYSSITVVRIPGEGRYMMIDDQVKKLHEVITRRCSESFDAKKRSRMLSNSENLNVYLQCAFDHFSQDLHIPFNFMDVSFKINPIPLDFGGNILKLAVAMKSQFIDPGKLFKDLSHMVASFILLDCVRQDLKGSAEQILEMQYMDPCDTALDDFCAIFWPCSFVSRRGERCVNVKERHAKGHQNLRGSVIASGLYESSFTFDNFCEYWYRWLKHNLTKFQDEFDTQMARPKSADPVEVTTKIHHANVTSFYYHMRGAHNFYSHTTCFCCLRELAEHPLPCGHVLCTACIKGYGKPHEELSGSFTIAACPLHDFEAVFSRPAEIYFKPPLAGLRILSLDGGGVRGIVILEVLRQIQQELGGRIQVQEFFDLIVGTSTGGILALGLGVKNWSVGRCTELFLKMVDKAFTPKIFGGVGLGTNKYRTRSIEDAFSECFKEQTMFGGVHDTPLAIGRKVAVTSATETAEQAVIFTNYNRADDEQIGYQLVRADDPKNEVLIREAARATSAAPTYFKPFRNPRTNEGFVDGAVFHNNPVRIANYESKLLWPDADQRPPDILLSLGTGQHGADTDNFLDASRFDIRRFQIRKMLNQVKPTPRKARSMPMLTVFPEVESWLTIFKKRVESALDAEATWREFRKDVVGMSTPAAAERYIRINPRTRNRIPKMDDKSQLDPLLEDIKNSLRQHGPQTKIKNVAQRLVASSFYFEKSGPSRHAEEHIIVQGKIRCRFAAGSHNLRDLGEYIRRHQQPNFQPFFLIQEALCDETSQCIEFTTETIHKMTDRGLFHLDSVVIPVTSEEAVVSIDLQLTNNRGLRRDQTGHPISGFPRILADGELLKKAISPPTTPKPERPKIFNKRQSLREKRNARIPLERPASDSNISYATQNERESSQDQKLVLRQWGPSPAYDDEEALYELDAGPPLVSGATGDATPRTGLGDEWREDYGEQDVAQGDGDEMLRALALSQEAESLAPRRTNTGGFDEDEIAEAMNRSLHVK</sequence>
<proteinExistence type="predicted"/>
<gene>
    <name evidence="1" type="ORF">OPT61_g3904</name>
</gene>
<evidence type="ECO:0000313" key="2">
    <source>
        <dbReference type="Proteomes" id="UP001153331"/>
    </source>
</evidence>
<organism evidence="1 2">
    <name type="scientific">Boeremia exigua</name>
    <dbReference type="NCBI Taxonomy" id="749465"/>
    <lineage>
        <taxon>Eukaryota</taxon>
        <taxon>Fungi</taxon>
        <taxon>Dikarya</taxon>
        <taxon>Ascomycota</taxon>
        <taxon>Pezizomycotina</taxon>
        <taxon>Dothideomycetes</taxon>
        <taxon>Pleosporomycetidae</taxon>
        <taxon>Pleosporales</taxon>
        <taxon>Pleosporineae</taxon>
        <taxon>Didymellaceae</taxon>
        <taxon>Boeremia</taxon>
    </lineage>
</organism>
<keyword evidence="2" id="KW-1185">Reference proteome</keyword>
<evidence type="ECO:0000313" key="1">
    <source>
        <dbReference type="EMBL" id="KAJ8114147.1"/>
    </source>
</evidence>
<accession>A0ACC2IGD0</accession>